<dbReference type="EC" id="3.1.3.16" evidence="2"/>
<keyword evidence="4" id="KW-0539">Nucleus</keyword>
<dbReference type="EMBL" id="OZ019895">
    <property type="protein sequence ID" value="CAK9219826.1"/>
    <property type="molecule type" value="Genomic_DNA"/>
</dbReference>
<dbReference type="SUPFAM" id="SSF52113">
    <property type="entry name" value="BRCT domain"/>
    <property type="match status" value="1"/>
</dbReference>
<feature type="domain" description="BRCT" evidence="9">
    <location>
        <begin position="1273"/>
        <end position="1366"/>
    </location>
</feature>
<evidence type="ECO:0000313" key="12">
    <source>
        <dbReference type="Proteomes" id="UP001497512"/>
    </source>
</evidence>
<comment type="catalytic activity">
    <reaction evidence="5">
        <text>O-phospho-L-seryl-[protein] + H2O = L-seryl-[protein] + phosphate</text>
        <dbReference type="Rhea" id="RHEA:20629"/>
        <dbReference type="Rhea" id="RHEA-COMP:9863"/>
        <dbReference type="Rhea" id="RHEA-COMP:11604"/>
        <dbReference type="ChEBI" id="CHEBI:15377"/>
        <dbReference type="ChEBI" id="CHEBI:29999"/>
        <dbReference type="ChEBI" id="CHEBI:43474"/>
        <dbReference type="ChEBI" id="CHEBI:83421"/>
        <dbReference type="EC" id="3.1.3.16"/>
    </reaction>
</comment>
<dbReference type="Proteomes" id="UP001497512">
    <property type="component" value="Chromosome 3"/>
</dbReference>
<organism evidence="11 12">
    <name type="scientific">Sphagnum troendelagicum</name>
    <dbReference type="NCBI Taxonomy" id="128251"/>
    <lineage>
        <taxon>Eukaryota</taxon>
        <taxon>Viridiplantae</taxon>
        <taxon>Streptophyta</taxon>
        <taxon>Embryophyta</taxon>
        <taxon>Bryophyta</taxon>
        <taxon>Sphagnophytina</taxon>
        <taxon>Sphagnopsida</taxon>
        <taxon>Sphagnales</taxon>
        <taxon>Sphagnaceae</taxon>
        <taxon>Sphagnum</taxon>
    </lineage>
</organism>
<feature type="compositionally biased region" description="Polar residues" evidence="8">
    <location>
        <begin position="919"/>
        <end position="929"/>
    </location>
</feature>
<feature type="compositionally biased region" description="Basic and acidic residues" evidence="8">
    <location>
        <begin position="971"/>
        <end position="981"/>
    </location>
</feature>
<feature type="compositionally biased region" description="Basic and acidic residues" evidence="8">
    <location>
        <begin position="360"/>
        <end position="370"/>
    </location>
</feature>
<feature type="region of interest" description="Disordered" evidence="8">
    <location>
        <begin position="120"/>
        <end position="216"/>
    </location>
</feature>
<feature type="region of interest" description="Disordered" evidence="8">
    <location>
        <begin position="1"/>
        <end position="73"/>
    </location>
</feature>
<dbReference type="SMART" id="SM00577">
    <property type="entry name" value="CPDc"/>
    <property type="match status" value="1"/>
</dbReference>
<feature type="region of interest" description="Disordered" evidence="8">
    <location>
        <begin position="353"/>
        <end position="385"/>
    </location>
</feature>
<evidence type="ECO:0000256" key="3">
    <source>
        <dbReference type="ARBA" id="ARBA00022801"/>
    </source>
</evidence>
<feature type="compositionally biased region" description="Acidic residues" evidence="8">
    <location>
        <begin position="157"/>
        <end position="172"/>
    </location>
</feature>
<feature type="compositionally biased region" description="Basic and acidic residues" evidence="8">
    <location>
        <begin position="815"/>
        <end position="825"/>
    </location>
</feature>
<dbReference type="InterPro" id="IPR039189">
    <property type="entry name" value="Fcp1"/>
</dbReference>
<dbReference type="PANTHER" id="PTHR23081">
    <property type="entry name" value="RNA POLYMERASE II CTD PHOSPHATASE"/>
    <property type="match status" value="1"/>
</dbReference>
<dbReference type="InterPro" id="IPR023214">
    <property type="entry name" value="HAD_sf"/>
</dbReference>
<dbReference type="SUPFAM" id="SSF56784">
    <property type="entry name" value="HAD-like"/>
    <property type="match status" value="1"/>
</dbReference>
<evidence type="ECO:0000256" key="5">
    <source>
        <dbReference type="ARBA" id="ARBA00047761"/>
    </source>
</evidence>
<keyword evidence="3" id="KW-0378">Hydrolase</keyword>
<dbReference type="CDD" id="cd07521">
    <property type="entry name" value="HAD_FCP1-like"/>
    <property type="match status" value="1"/>
</dbReference>
<dbReference type="Pfam" id="PF12738">
    <property type="entry name" value="PTCB-BRCT"/>
    <property type="match status" value="1"/>
</dbReference>
<dbReference type="PROSITE" id="PS50172">
    <property type="entry name" value="BRCT"/>
    <property type="match status" value="1"/>
</dbReference>
<sequence>MADNEDSTLVPNEDQEEGEISDEEDHLEEEHDPGETKEVTDLPARDDFIPRGRRTEANYPSSHFRNGLGIEDDELEVGTPNVWGSGDGNPWGRDPIAAFRPPGNIYAPNMYNFAWAQAVQGGRSIQDDDDDDVARGGAPPPSADSKSAKQSSTDEIPAADDREEGELEEGEIELPSQVLPKSSTSSKEQSEDHQHNNNMPSRDRDTERERQEQLSQVGMLVKNVTVKDAQKSFISICHRLNKAVMSMNNLVEERKPAVKGRTQGELPRDVSNLVNKTFQGIRAVYAVWSTASGKEQDRDKDTFPRLLELVNSSGSKLFTPKQVRELREFMDQVSKVARKARFEGVDQHFQQVPKSLSESLQERELRDREASPTPKSAISHTCPPIETPSTEMLGPSFADTKQAADAAAIAAAAIAYAQSSAAAFANLSHGSMSSKPSNGYADNEQGSWAWNGRTSPYEESAMPGMPSSYPLVRHGDTSMFGAGVYPQASDIPPQSSASTLHPFEDSKGSYAQSSAEEEWEEMNKFHLPSPTPSEDDEENQGTEPSPIIPTEEQQKALRKLPITLENVPLQYPNSVHTTLKMQPDQMKTISMASLKSRDPRRQFCKPHIDLESYNVQFPNQSAHQLPEIAHQLQPGQFPTIRNRETFEEESSHLEPATKRLKTTVGETRQPASDHFLGAPASGGWIEDTVAAYCPNVDDDGVTAMEIAVQSPSTVIEGLPYAGLSGAGLGIPEKARVDFTNLTTISQLGASNKQKKEGVGGDLGEALTNNNLTSDNLVAEGKEATPSSLSNAPDWVEKFPSHDMGSSARMQNEVGDGSKHRMRPRDPRRFLMGALVEKTEGSSGISLTQESAGLGASSHQTKDSTPLAVKIASPSVAPSAGYAQPPSILSKDEGVHAGLADGQPQLDDRLTGSALVEMSSEAQSLSQNRSMFPPNGAKPPVDDSDSSEIRKGPVDPDFSSVNPVVENVFSEEPARTGDEKPRGGMPRPGTVDSLLPRKPRVGPSQWGGGQVHPDMEQLLGTLDEAERFAVKQERERRMEEQDRMFSAGKLCLVLDLDHTLLNSAKFAEIEPEWEPRLRAAEFAERTRASREGHAQRELYRFPHMGMWTKLRPGIWRFLARASQLYELHVYTMGNKAYATEMAKVLDPTGTLFAGRVISKGDENDALDSDDRPPKSKDLDGVLGMESAVVIIDDSLRVWPHHRENLIVVERYMYFPCSRRQFGLLGPSLLEVGHDERAADGMLSSALVVIDRIHEQFFANQRLREVDVREILAAEQRRVLTGCCILFSRIFPVGEMQPHMHPLWRMAEQFGANCCLTINDKVTHVVAISLGTDKVNWATATGRPVVRPGWVEASAILYRRANEQDFPVPP</sequence>
<comment type="catalytic activity">
    <reaction evidence="6">
        <text>O-phospho-L-threonyl-[protein] + H2O = L-threonyl-[protein] + phosphate</text>
        <dbReference type="Rhea" id="RHEA:47004"/>
        <dbReference type="Rhea" id="RHEA-COMP:11060"/>
        <dbReference type="Rhea" id="RHEA-COMP:11605"/>
        <dbReference type="ChEBI" id="CHEBI:15377"/>
        <dbReference type="ChEBI" id="CHEBI:30013"/>
        <dbReference type="ChEBI" id="CHEBI:43474"/>
        <dbReference type="ChEBI" id="CHEBI:61977"/>
        <dbReference type="EC" id="3.1.3.16"/>
    </reaction>
</comment>
<dbReference type="InterPro" id="IPR036420">
    <property type="entry name" value="BRCT_dom_sf"/>
</dbReference>
<dbReference type="InterPro" id="IPR011947">
    <property type="entry name" value="FCP1_euk"/>
</dbReference>
<protein>
    <recommendedName>
        <fullName evidence="2">protein-serine/threonine phosphatase</fullName>
        <ecNumber evidence="2">3.1.3.16</ecNumber>
    </recommendedName>
</protein>
<evidence type="ECO:0000313" key="11">
    <source>
        <dbReference type="EMBL" id="CAK9219826.1"/>
    </source>
</evidence>
<dbReference type="InterPro" id="IPR004274">
    <property type="entry name" value="FCP1_dom"/>
</dbReference>
<evidence type="ECO:0000256" key="8">
    <source>
        <dbReference type="SAM" id="MobiDB-lite"/>
    </source>
</evidence>
<evidence type="ECO:0000256" key="6">
    <source>
        <dbReference type="ARBA" id="ARBA00048336"/>
    </source>
</evidence>
<keyword evidence="12" id="KW-1185">Reference proteome</keyword>
<feature type="compositionally biased region" description="Polar residues" evidence="8">
    <location>
        <begin position="144"/>
        <end position="154"/>
    </location>
</feature>
<evidence type="ECO:0000259" key="10">
    <source>
        <dbReference type="PROSITE" id="PS50969"/>
    </source>
</evidence>
<gene>
    <name evidence="11" type="ORF">CSSPTR1EN2_LOCUS14895</name>
</gene>
<evidence type="ECO:0000256" key="7">
    <source>
        <dbReference type="SAM" id="Coils"/>
    </source>
</evidence>
<feature type="coiled-coil region" evidence="7">
    <location>
        <begin position="1014"/>
        <end position="1041"/>
    </location>
</feature>
<dbReference type="PROSITE" id="PS50969">
    <property type="entry name" value="FCP1"/>
    <property type="match status" value="1"/>
</dbReference>
<feature type="compositionally biased region" description="Basic and acidic residues" evidence="8">
    <location>
        <begin position="33"/>
        <end position="56"/>
    </location>
</feature>
<feature type="compositionally biased region" description="Acidic residues" evidence="8">
    <location>
        <begin position="13"/>
        <end position="32"/>
    </location>
</feature>
<feature type="domain" description="FCP1 homology" evidence="10">
    <location>
        <begin position="1044"/>
        <end position="1230"/>
    </location>
</feature>
<dbReference type="InterPro" id="IPR036412">
    <property type="entry name" value="HAD-like_sf"/>
</dbReference>
<feature type="region of interest" description="Disordered" evidence="8">
    <location>
        <begin position="917"/>
        <end position="1010"/>
    </location>
</feature>
<comment type="subcellular location">
    <subcellularLocation>
        <location evidence="1">Nucleus</location>
    </subcellularLocation>
</comment>
<evidence type="ECO:0000256" key="4">
    <source>
        <dbReference type="ARBA" id="ARBA00023242"/>
    </source>
</evidence>
<dbReference type="CDD" id="cd17729">
    <property type="entry name" value="BRCT_CTDP1"/>
    <property type="match status" value="1"/>
</dbReference>
<dbReference type="Pfam" id="PF25505">
    <property type="entry name" value="ARM_CPL3"/>
    <property type="match status" value="1"/>
</dbReference>
<dbReference type="InterPro" id="IPR057473">
    <property type="entry name" value="ARM_CPL3"/>
</dbReference>
<accession>A0ABP0UF70</accession>
<dbReference type="PANTHER" id="PTHR23081:SF2">
    <property type="entry name" value="RNA POLYMERASE II C-TERMINAL DOMAIN PHOSPHATASE-LIKE 3"/>
    <property type="match status" value="1"/>
</dbReference>
<feature type="region of interest" description="Disordered" evidence="8">
    <location>
        <begin position="780"/>
        <end position="825"/>
    </location>
</feature>
<proteinExistence type="predicted"/>
<dbReference type="Gene3D" id="3.40.50.10190">
    <property type="entry name" value="BRCT domain"/>
    <property type="match status" value="1"/>
</dbReference>
<feature type="region of interest" description="Disordered" evidence="8">
    <location>
        <begin position="483"/>
        <end position="549"/>
    </location>
</feature>
<feature type="compositionally biased region" description="Basic and acidic residues" evidence="8">
    <location>
        <begin position="188"/>
        <end position="212"/>
    </location>
</feature>
<keyword evidence="7" id="KW-0175">Coiled coil</keyword>
<name>A0ABP0UF70_9BRYO</name>
<dbReference type="Gene3D" id="3.40.50.1000">
    <property type="entry name" value="HAD superfamily/HAD-like"/>
    <property type="match status" value="1"/>
</dbReference>
<evidence type="ECO:0000256" key="1">
    <source>
        <dbReference type="ARBA" id="ARBA00004123"/>
    </source>
</evidence>
<evidence type="ECO:0000259" key="9">
    <source>
        <dbReference type="PROSITE" id="PS50172"/>
    </source>
</evidence>
<dbReference type="InterPro" id="IPR001357">
    <property type="entry name" value="BRCT_dom"/>
</dbReference>
<dbReference type="NCBIfam" id="TIGR02250">
    <property type="entry name" value="FCP1_euk"/>
    <property type="match status" value="1"/>
</dbReference>
<reference evidence="11" key="1">
    <citation type="submission" date="2024-02" db="EMBL/GenBank/DDBJ databases">
        <authorList>
            <consortium name="ELIXIR-Norway"/>
            <consortium name="Elixir Norway"/>
        </authorList>
    </citation>
    <scope>NUCLEOTIDE SEQUENCE</scope>
</reference>
<dbReference type="Pfam" id="PF03031">
    <property type="entry name" value="NIF"/>
    <property type="match status" value="1"/>
</dbReference>
<evidence type="ECO:0000256" key="2">
    <source>
        <dbReference type="ARBA" id="ARBA00013081"/>
    </source>
</evidence>